<dbReference type="PANTHER" id="PTHR28235:SF1">
    <property type="entry name" value="SMALL RIBOSOMAL SUBUNIT PROTEIN MS41"/>
    <property type="match status" value="1"/>
</dbReference>
<feature type="compositionally biased region" description="Basic and acidic residues" evidence="5">
    <location>
        <begin position="130"/>
        <end position="153"/>
    </location>
</feature>
<gene>
    <name evidence="7" type="ORF">P167DRAFT_536180</name>
</gene>
<sequence>MFRRLLPTNLFAAPRSAITTLTRALHPSLPPPPVPERTAVIPDVTTFLTKIGRNTTQHAAKFETWEQFFNLTSAQMKALGIEPARDRKYILHWREAFRVAGGRLALREHKRGVKIDGGERRRKEVRAKRRAAENKDRRQAAENEKVEKGKGFV</sequence>
<evidence type="ECO:0000256" key="5">
    <source>
        <dbReference type="SAM" id="MobiDB-lite"/>
    </source>
</evidence>
<dbReference type="InterPro" id="IPR013761">
    <property type="entry name" value="SAM/pointed_sf"/>
</dbReference>
<feature type="region of interest" description="Disordered" evidence="5">
    <location>
        <begin position="117"/>
        <end position="153"/>
    </location>
</feature>
<protein>
    <recommendedName>
        <fullName evidence="4">Small ribosomal subunit protein mS41</fullName>
    </recommendedName>
</protein>
<dbReference type="SMART" id="SM01238">
    <property type="entry name" value="IGR"/>
    <property type="match status" value="1"/>
</dbReference>
<comment type="similarity">
    <text evidence="2">Belongs to the mitochondrion-specific ribosomal protein mS41 family.</text>
</comment>
<evidence type="ECO:0000256" key="1">
    <source>
        <dbReference type="ARBA" id="ARBA00004173"/>
    </source>
</evidence>
<dbReference type="CDD" id="cd09487">
    <property type="entry name" value="SAM_superfamily"/>
    <property type="match status" value="1"/>
</dbReference>
<evidence type="ECO:0000313" key="8">
    <source>
        <dbReference type="Proteomes" id="UP000277580"/>
    </source>
</evidence>
<dbReference type="SUPFAM" id="SSF47769">
    <property type="entry name" value="SAM/Pointed domain"/>
    <property type="match status" value="1"/>
</dbReference>
<organism evidence="7 8">
    <name type="scientific">Morchella conica CCBAS932</name>
    <dbReference type="NCBI Taxonomy" id="1392247"/>
    <lineage>
        <taxon>Eukaryota</taxon>
        <taxon>Fungi</taxon>
        <taxon>Dikarya</taxon>
        <taxon>Ascomycota</taxon>
        <taxon>Pezizomycotina</taxon>
        <taxon>Pezizomycetes</taxon>
        <taxon>Pezizales</taxon>
        <taxon>Morchellaceae</taxon>
        <taxon>Morchella</taxon>
    </lineage>
</organism>
<name>A0A3N4KRA8_9PEZI</name>
<dbReference type="InterPro" id="IPR039603">
    <property type="entry name" value="Ribosomal_mS41"/>
</dbReference>
<keyword evidence="3" id="KW-0496">Mitochondrion</keyword>
<comment type="subcellular location">
    <subcellularLocation>
        <location evidence="1">Mitochondrion</location>
    </subcellularLocation>
</comment>
<dbReference type="AlphaFoldDB" id="A0A3N4KRA8"/>
<dbReference type="PANTHER" id="PTHR28235">
    <property type="entry name" value="PROTEIN FYV4, MITOCHONDRIAL"/>
    <property type="match status" value="1"/>
</dbReference>
<proteinExistence type="inferred from homology"/>
<dbReference type="EMBL" id="ML119131">
    <property type="protein sequence ID" value="RPB12048.1"/>
    <property type="molecule type" value="Genomic_DNA"/>
</dbReference>
<dbReference type="Pfam" id="PF09597">
    <property type="entry name" value="SAM_Ribosomal_mS41"/>
    <property type="match status" value="1"/>
</dbReference>
<accession>A0A3N4KRA8</accession>
<dbReference type="InParanoid" id="A0A3N4KRA8"/>
<keyword evidence="8" id="KW-1185">Reference proteome</keyword>
<dbReference type="OrthoDB" id="18595at2759"/>
<evidence type="ECO:0000256" key="2">
    <source>
        <dbReference type="ARBA" id="ARBA00010492"/>
    </source>
</evidence>
<reference evidence="7 8" key="1">
    <citation type="journal article" date="2018" name="Nat. Ecol. Evol.">
        <title>Pezizomycetes genomes reveal the molecular basis of ectomycorrhizal truffle lifestyle.</title>
        <authorList>
            <person name="Murat C."/>
            <person name="Payen T."/>
            <person name="Noel B."/>
            <person name="Kuo A."/>
            <person name="Morin E."/>
            <person name="Chen J."/>
            <person name="Kohler A."/>
            <person name="Krizsan K."/>
            <person name="Balestrini R."/>
            <person name="Da Silva C."/>
            <person name="Montanini B."/>
            <person name="Hainaut M."/>
            <person name="Levati E."/>
            <person name="Barry K.W."/>
            <person name="Belfiori B."/>
            <person name="Cichocki N."/>
            <person name="Clum A."/>
            <person name="Dockter R.B."/>
            <person name="Fauchery L."/>
            <person name="Guy J."/>
            <person name="Iotti M."/>
            <person name="Le Tacon F."/>
            <person name="Lindquist E.A."/>
            <person name="Lipzen A."/>
            <person name="Malagnac F."/>
            <person name="Mello A."/>
            <person name="Molinier V."/>
            <person name="Miyauchi S."/>
            <person name="Poulain J."/>
            <person name="Riccioni C."/>
            <person name="Rubini A."/>
            <person name="Sitrit Y."/>
            <person name="Splivallo R."/>
            <person name="Traeger S."/>
            <person name="Wang M."/>
            <person name="Zifcakova L."/>
            <person name="Wipf D."/>
            <person name="Zambonelli A."/>
            <person name="Paolocci F."/>
            <person name="Nowrousian M."/>
            <person name="Ottonello S."/>
            <person name="Baldrian P."/>
            <person name="Spatafora J.W."/>
            <person name="Henrissat B."/>
            <person name="Nagy L.G."/>
            <person name="Aury J.M."/>
            <person name="Wincker P."/>
            <person name="Grigoriev I.V."/>
            <person name="Bonfante P."/>
            <person name="Martin F.M."/>
        </authorList>
    </citation>
    <scope>NUCLEOTIDE SEQUENCE [LARGE SCALE GENOMIC DNA]</scope>
    <source>
        <strain evidence="7 8">CCBAS932</strain>
    </source>
</reference>
<evidence type="ECO:0000259" key="6">
    <source>
        <dbReference type="SMART" id="SM01238"/>
    </source>
</evidence>
<evidence type="ECO:0000256" key="3">
    <source>
        <dbReference type="ARBA" id="ARBA00023128"/>
    </source>
</evidence>
<evidence type="ECO:0000256" key="4">
    <source>
        <dbReference type="ARBA" id="ARBA00035129"/>
    </source>
</evidence>
<evidence type="ECO:0000313" key="7">
    <source>
        <dbReference type="EMBL" id="RPB12048.1"/>
    </source>
</evidence>
<dbReference type="Proteomes" id="UP000277580">
    <property type="component" value="Unassembled WGS sequence"/>
</dbReference>
<dbReference type="GO" id="GO:0005739">
    <property type="term" value="C:mitochondrion"/>
    <property type="evidence" value="ECO:0007669"/>
    <property type="project" value="UniProtKB-SubCell"/>
</dbReference>
<dbReference type="FunCoup" id="A0A3N4KRA8">
    <property type="interactions" value="110"/>
</dbReference>
<dbReference type="InterPro" id="IPR019083">
    <property type="entry name" value="SAM_Ribosomal_mS41"/>
</dbReference>
<feature type="domain" description="Small ribosomal subunit protein mS41 SAM" evidence="6">
    <location>
        <begin position="44"/>
        <end position="100"/>
    </location>
</feature>